<dbReference type="Proteomes" id="UP000625711">
    <property type="component" value="Unassembled WGS sequence"/>
</dbReference>
<reference evidence="2" key="1">
    <citation type="submission" date="2020-08" db="EMBL/GenBank/DDBJ databases">
        <title>Genome sequencing and assembly of the red palm weevil Rhynchophorus ferrugineus.</title>
        <authorList>
            <person name="Dias G.B."/>
            <person name="Bergman C.M."/>
            <person name="Manee M."/>
        </authorList>
    </citation>
    <scope>NUCLEOTIDE SEQUENCE</scope>
    <source>
        <strain evidence="2">AA-2017</strain>
        <tissue evidence="2">Whole larva</tissue>
    </source>
</reference>
<evidence type="ECO:0000256" key="1">
    <source>
        <dbReference type="SAM" id="MobiDB-lite"/>
    </source>
</evidence>
<organism evidence="2 3">
    <name type="scientific">Rhynchophorus ferrugineus</name>
    <name type="common">Red palm weevil</name>
    <name type="synonym">Curculio ferrugineus</name>
    <dbReference type="NCBI Taxonomy" id="354439"/>
    <lineage>
        <taxon>Eukaryota</taxon>
        <taxon>Metazoa</taxon>
        <taxon>Ecdysozoa</taxon>
        <taxon>Arthropoda</taxon>
        <taxon>Hexapoda</taxon>
        <taxon>Insecta</taxon>
        <taxon>Pterygota</taxon>
        <taxon>Neoptera</taxon>
        <taxon>Endopterygota</taxon>
        <taxon>Coleoptera</taxon>
        <taxon>Polyphaga</taxon>
        <taxon>Cucujiformia</taxon>
        <taxon>Curculionidae</taxon>
        <taxon>Dryophthorinae</taxon>
        <taxon>Rhynchophorus</taxon>
    </lineage>
</organism>
<evidence type="ECO:0000313" key="3">
    <source>
        <dbReference type="Proteomes" id="UP000625711"/>
    </source>
</evidence>
<comment type="caution">
    <text evidence="2">The sequence shown here is derived from an EMBL/GenBank/DDBJ whole genome shotgun (WGS) entry which is preliminary data.</text>
</comment>
<dbReference type="EMBL" id="JAACXV010000259">
    <property type="protein sequence ID" value="KAF7281120.1"/>
    <property type="molecule type" value="Genomic_DNA"/>
</dbReference>
<name>A0A834II32_RHYFE</name>
<accession>A0A834II32</accession>
<evidence type="ECO:0000313" key="2">
    <source>
        <dbReference type="EMBL" id="KAF7281120.1"/>
    </source>
</evidence>
<proteinExistence type="predicted"/>
<feature type="compositionally biased region" description="Polar residues" evidence="1">
    <location>
        <begin position="74"/>
        <end position="90"/>
    </location>
</feature>
<dbReference type="AlphaFoldDB" id="A0A834II32"/>
<protein>
    <submittedName>
        <fullName evidence="2">Uncharacterized protein</fullName>
    </submittedName>
</protein>
<feature type="region of interest" description="Disordered" evidence="1">
    <location>
        <begin position="1"/>
        <end position="117"/>
    </location>
</feature>
<gene>
    <name evidence="2" type="ORF">GWI33_005178</name>
</gene>
<feature type="compositionally biased region" description="Basic and acidic residues" evidence="1">
    <location>
        <begin position="1"/>
        <end position="18"/>
    </location>
</feature>
<keyword evidence="3" id="KW-1185">Reference proteome</keyword>
<feature type="compositionally biased region" description="Basic residues" evidence="1">
    <location>
        <begin position="31"/>
        <end position="41"/>
    </location>
</feature>
<sequence>MTIRETDNEMIDTGKSDTEASSDSEGEFQPVRRKKGQRRLKSTTTTDEKSNLNSSIKQKANRQAVDQNREPMDHTTTSANEQTITIQSNDIPVATPASTKKTESRRLSSPIETRTRN</sequence>